<evidence type="ECO:0000313" key="2">
    <source>
        <dbReference type="EMBL" id="NIK74373.1"/>
    </source>
</evidence>
<dbReference type="GO" id="GO:0000155">
    <property type="term" value="F:phosphorelay sensor kinase activity"/>
    <property type="evidence" value="ECO:0007669"/>
    <property type="project" value="InterPro"/>
</dbReference>
<dbReference type="EMBL" id="JAASRN010000002">
    <property type="protein sequence ID" value="NIK74373.1"/>
    <property type="molecule type" value="Genomic_DNA"/>
</dbReference>
<keyword evidence="1" id="KW-0175">Coiled coil</keyword>
<sequence length="317" mass="36216">MALWLTIVSILLLVLIGLLIFRSVTRTIKQYFEKLQEQKQALENANRELQLSEKGIRQQAHRLHELNQQLLKTQSELISTNQTKETLLSLLTQNLRVPLRTMRNITHLLTHFVEKLSKEEIRQSAQDLEYTINEIDIIAENIFTWLAIQKDELQLQPEKLHLNTEVLQEILAETQSAIDTYKISLHILAEQGADVYTDARALRLLLLNIVYFHINESPKGVHLTVAAQRLAEAGCVLRIETEGLVPAVKLPDTKDESPVRSHLAASLRETFSLIYKDLLKKQASALKIEKSKRLPGIVYEIKLQGSPSTTQPDKNQE</sequence>
<name>A0A846MS42_9BACT</name>
<protein>
    <submittedName>
        <fullName evidence="2">Signal transduction histidine kinase</fullName>
    </submittedName>
</protein>
<reference evidence="2 3" key="1">
    <citation type="submission" date="2020-03" db="EMBL/GenBank/DDBJ databases">
        <title>Genomic Encyclopedia of Type Strains, Phase IV (KMG-IV): sequencing the most valuable type-strain genomes for metagenomic binning, comparative biology and taxonomic classification.</title>
        <authorList>
            <person name="Goeker M."/>
        </authorList>
    </citation>
    <scope>NUCLEOTIDE SEQUENCE [LARGE SCALE GENOMIC DNA]</scope>
    <source>
        <strain evidence="2 3">DSM 5718</strain>
    </source>
</reference>
<dbReference type="Proteomes" id="UP000537126">
    <property type="component" value="Unassembled WGS sequence"/>
</dbReference>
<evidence type="ECO:0000313" key="3">
    <source>
        <dbReference type="Proteomes" id="UP000537126"/>
    </source>
</evidence>
<evidence type="ECO:0000256" key="1">
    <source>
        <dbReference type="SAM" id="Coils"/>
    </source>
</evidence>
<proteinExistence type="predicted"/>
<keyword evidence="2" id="KW-0808">Transferase</keyword>
<accession>A0A846MS42</accession>
<dbReference type="RefSeq" id="WP_166919974.1">
    <property type="nucleotide sequence ID" value="NZ_JAASRN010000002.1"/>
</dbReference>
<comment type="caution">
    <text evidence="2">The sequence shown here is derived from an EMBL/GenBank/DDBJ whole genome shotgun (WGS) entry which is preliminary data.</text>
</comment>
<keyword evidence="3" id="KW-1185">Reference proteome</keyword>
<dbReference type="SUPFAM" id="SSF47384">
    <property type="entry name" value="Homodimeric domain of signal transducing histidine kinase"/>
    <property type="match status" value="1"/>
</dbReference>
<keyword evidence="2" id="KW-0418">Kinase</keyword>
<organism evidence="2 3">
    <name type="scientific">Thermonema lapsum</name>
    <dbReference type="NCBI Taxonomy" id="28195"/>
    <lineage>
        <taxon>Bacteria</taxon>
        <taxon>Pseudomonadati</taxon>
        <taxon>Bacteroidota</taxon>
        <taxon>Cytophagia</taxon>
        <taxon>Cytophagales</taxon>
        <taxon>Thermonemataceae</taxon>
        <taxon>Thermonema</taxon>
    </lineage>
</organism>
<dbReference type="AlphaFoldDB" id="A0A846MS42"/>
<feature type="coiled-coil region" evidence="1">
    <location>
        <begin position="28"/>
        <end position="76"/>
    </location>
</feature>
<gene>
    <name evidence="2" type="ORF">FHS56_001886</name>
</gene>
<dbReference type="InterPro" id="IPR036097">
    <property type="entry name" value="HisK_dim/P_sf"/>
</dbReference>